<dbReference type="HOGENOM" id="CLU_1727491_0_0_5"/>
<evidence type="ECO:0000313" key="1">
    <source>
        <dbReference type="EMBL" id="ACM39423.1"/>
    </source>
</evidence>
<proteinExistence type="predicted"/>
<organism evidence="1 2">
    <name type="scientific">Allorhizobium ampelinum (strain ATCC BAA-846 / DSM 112012 / S4)</name>
    <name type="common">Agrobacterium vitis (strain S4)</name>
    <dbReference type="NCBI Taxonomy" id="311402"/>
    <lineage>
        <taxon>Bacteria</taxon>
        <taxon>Pseudomonadati</taxon>
        <taxon>Pseudomonadota</taxon>
        <taxon>Alphaproteobacteria</taxon>
        <taxon>Hyphomicrobiales</taxon>
        <taxon>Rhizobiaceae</taxon>
        <taxon>Rhizobium/Agrobacterium group</taxon>
        <taxon>Allorhizobium</taxon>
        <taxon>Allorhizobium ampelinum</taxon>
    </lineage>
</organism>
<geneLocation type="plasmid" evidence="1 2">
    <name>pAtS4c</name>
</geneLocation>
<evidence type="ECO:0000313" key="2">
    <source>
        <dbReference type="Proteomes" id="UP000001596"/>
    </source>
</evidence>
<dbReference type="EMBL" id="CP000636">
    <property type="protein sequence ID" value="ACM39423.1"/>
    <property type="molecule type" value="Genomic_DNA"/>
</dbReference>
<keyword evidence="2" id="KW-1185">Reference proteome</keyword>
<dbReference type="KEGG" id="avi:Avi_9105"/>
<dbReference type="Proteomes" id="UP000001596">
    <property type="component" value="Plasmid pAtS4c"/>
</dbReference>
<reference evidence="1 2" key="1">
    <citation type="journal article" date="2009" name="J. Bacteriol.">
        <title>Genome sequences of three Agrobacterium biovars help elucidate the evolution of multichromosome genomes in bacteria.</title>
        <authorList>
            <person name="Slater S.C."/>
            <person name="Goldman B.S."/>
            <person name="Goodner B."/>
            <person name="Setubal J.C."/>
            <person name="Farrand S.K."/>
            <person name="Nester E.W."/>
            <person name="Burr T.J."/>
            <person name="Banta L."/>
            <person name="Dickerman A.W."/>
            <person name="Paulsen I."/>
            <person name="Otten L."/>
            <person name="Suen G."/>
            <person name="Welch R."/>
            <person name="Almeida N.F."/>
            <person name="Arnold F."/>
            <person name="Burton O.T."/>
            <person name="Du Z."/>
            <person name="Ewing A."/>
            <person name="Godsy E."/>
            <person name="Heisel S."/>
            <person name="Houmiel K.L."/>
            <person name="Jhaveri J."/>
            <person name="Lu J."/>
            <person name="Miller N.M."/>
            <person name="Norton S."/>
            <person name="Chen Q."/>
            <person name="Phoolcharoen W."/>
            <person name="Ohlin V."/>
            <person name="Ondrusek D."/>
            <person name="Pride N."/>
            <person name="Stricklin S.L."/>
            <person name="Sun J."/>
            <person name="Wheeler C."/>
            <person name="Wilson L."/>
            <person name="Zhu H."/>
            <person name="Wood D.W."/>
        </authorList>
    </citation>
    <scope>NUCLEOTIDE SEQUENCE [LARGE SCALE GENOMIC DNA]</scope>
    <source>
        <strain evidence="2">S4 / ATCC BAA-846</strain>
        <plasmid evidence="1 2">pAtS4c</plasmid>
    </source>
</reference>
<name>B9K3H5_ALLAM</name>
<accession>B9K3H5</accession>
<protein>
    <submittedName>
        <fullName evidence="1">Uncharacterized protein</fullName>
    </submittedName>
</protein>
<sequence length="151" mass="16246">MAYIDQNTVPSHSNTITAFFHDRSEADRAIEGLSEAGIPRSAIKMIADGSETTTTTHESKGFWAALGSFFSLTMTATPTPRQNGGGVEGLSAMLSIPESEIVKLLFGLVTVAVPSSTNTTLTPGRGTLRLVKISRQKLFLVELMTTDWRLA</sequence>
<dbReference type="RefSeq" id="WP_012650526.1">
    <property type="nucleotide sequence ID" value="NC_011984.1"/>
</dbReference>
<gene>
    <name evidence="1" type="ordered locus">Avi_9105</name>
</gene>
<dbReference type="AlphaFoldDB" id="B9K3H5"/>
<keyword evidence="1" id="KW-0614">Plasmid</keyword>